<protein>
    <submittedName>
        <fullName evidence="1">Uncharacterized protein</fullName>
    </submittedName>
</protein>
<name>A0A0E9TCS2_ANGAN</name>
<dbReference type="AlphaFoldDB" id="A0A0E9TCS2"/>
<proteinExistence type="predicted"/>
<sequence>MFHHSYCFTASTASQQVLFHHGHCFIEVIN</sequence>
<reference evidence="1" key="2">
    <citation type="journal article" date="2015" name="Fish Shellfish Immunol.">
        <title>Early steps in the European eel (Anguilla anguilla)-Vibrio vulnificus interaction in the gills: Role of the RtxA13 toxin.</title>
        <authorList>
            <person name="Callol A."/>
            <person name="Pajuelo D."/>
            <person name="Ebbesson L."/>
            <person name="Teles M."/>
            <person name="MacKenzie S."/>
            <person name="Amaro C."/>
        </authorList>
    </citation>
    <scope>NUCLEOTIDE SEQUENCE</scope>
</reference>
<evidence type="ECO:0000313" key="1">
    <source>
        <dbReference type="EMBL" id="JAH50710.1"/>
    </source>
</evidence>
<organism evidence="1">
    <name type="scientific">Anguilla anguilla</name>
    <name type="common">European freshwater eel</name>
    <name type="synonym">Muraena anguilla</name>
    <dbReference type="NCBI Taxonomy" id="7936"/>
    <lineage>
        <taxon>Eukaryota</taxon>
        <taxon>Metazoa</taxon>
        <taxon>Chordata</taxon>
        <taxon>Craniata</taxon>
        <taxon>Vertebrata</taxon>
        <taxon>Euteleostomi</taxon>
        <taxon>Actinopterygii</taxon>
        <taxon>Neopterygii</taxon>
        <taxon>Teleostei</taxon>
        <taxon>Anguilliformes</taxon>
        <taxon>Anguillidae</taxon>
        <taxon>Anguilla</taxon>
    </lineage>
</organism>
<reference evidence="1" key="1">
    <citation type="submission" date="2014-11" db="EMBL/GenBank/DDBJ databases">
        <authorList>
            <person name="Amaro Gonzalez C."/>
        </authorList>
    </citation>
    <scope>NUCLEOTIDE SEQUENCE</scope>
</reference>
<accession>A0A0E9TCS2</accession>
<dbReference type="EMBL" id="GBXM01057867">
    <property type="protein sequence ID" value="JAH50710.1"/>
    <property type="molecule type" value="Transcribed_RNA"/>
</dbReference>